<dbReference type="Proteomes" id="UP000316621">
    <property type="component" value="Chromosome 10"/>
</dbReference>
<feature type="region of interest" description="Disordered" evidence="1">
    <location>
        <begin position="145"/>
        <end position="170"/>
    </location>
</feature>
<protein>
    <submittedName>
        <fullName evidence="2">Uncharacterized protein</fullName>
    </submittedName>
</protein>
<dbReference type="EMBL" id="CM010724">
    <property type="protein sequence ID" value="RZC81434.1"/>
    <property type="molecule type" value="Genomic_DNA"/>
</dbReference>
<sequence length="170" mass="19254">MENEIVSVRDIELHAWLDLWIVKTYGVRTPWYTTMEECSTDGVVASKGVLHSNFVKSGRLFRTLFLKRGKMKSRKSCCGWDLNFDLNNKSTTQRRETMQLDDETKPQEYGEHNGQCDCTNTGEAGGKTRTAYILTSEVVGSWEFSTTSVHGENENERRGVRDTVGSGNES</sequence>
<dbReference type="Gramene" id="RZC81434">
    <property type="protein sequence ID" value="RZC81434"/>
    <property type="gene ID" value="C5167_044006"/>
</dbReference>
<feature type="compositionally biased region" description="Basic and acidic residues" evidence="1">
    <location>
        <begin position="151"/>
        <end position="161"/>
    </location>
</feature>
<evidence type="ECO:0000256" key="1">
    <source>
        <dbReference type="SAM" id="MobiDB-lite"/>
    </source>
</evidence>
<reference evidence="2 3" key="1">
    <citation type="journal article" date="2018" name="Science">
        <title>The opium poppy genome and morphinan production.</title>
        <authorList>
            <person name="Guo L."/>
            <person name="Winzer T."/>
            <person name="Yang X."/>
            <person name="Li Y."/>
            <person name="Ning Z."/>
            <person name="He Z."/>
            <person name="Teodor R."/>
            <person name="Lu Y."/>
            <person name="Bowser T.A."/>
            <person name="Graham I.A."/>
            <person name="Ye K."/>
        </authorList>
    </citation>
    <scope>NUCLEOTIDE SEQUENCE [LARGE SCALE GENOMIC DNA]</scope>
    <source>
        <strain evidence="3">cv. HN1</strain>
        <tissue evidence="2">Leaves</tissue>
    </source>
</reference>
<dbReference type="AlphaFoldDB" id="A0A4Y7L7C5"/>
<keyword evidence="3" id="KW-1185">Reference proteome</keyword>
<gene>
    <name evidence="2" type="ORF">C5167_044006</name>
</gene>
<organism evidence="2 3">
    <name type="scientific">Papaver somniferum</name>
    <name type="common">Opium poppy</name>
    <dbReference type="NCBI Taxonomy" id="3469"/>
    <lineage>
        <taxon>Eukaryota</taxon>
        <taxon>Viridiplantae</taxon>
        <taxon>Streptophyta</taxon>
        <taxon>Embryophyta</taxon>
        <taxon>Tracheophyta</taxon>
        <taxon>Spermatophyta</taxon>
        <taxon>Magnoliopsida</taxon>
        <taxon>Ranunculales</taxon>
        <taxon>Papaveraceae</taxon>
        <taxon>Papaveroideae</taxon>
        <taxon>Papaver</taxon>
    </lineage>
</organism>
<evidence type="ECO:0000313" key="3">
    <source>
        <dbReference type="Proteomes" id="UP000316621"/>
    </source>
</evidence>
<accession>A0A4Y7L7C5</accession>
<proteinExistence type="predicted"/>
<name>A0A4Y7L7C5_PAPSO</name>
<evidence type="ECO:0000313" key="2">
    <source>
        <dbReference type="EMBL" id="RZC81434.1"/>
    </source>
</evidence>